<organism evidence="11 12">
    <name type="scientific">Rhynocoris fuscipes</name>
    <dbReference type="NCBI Taxonomy" id="488301"/>
    <lineage>
        <taxon>Eukaryota</taxon>
        <taxon>Metazoa</taxon>
        <taxon>Ecdysozoa</taxon>
        <taxon>Arthropoda</taxon>
        <taxon>Hexapoda</taxon>
        <taxon>Insecta</taxon>
        <taxon>Pterygota</taxon>
        <taxon>Neoptera</taxon>
        <taxon>Paraneoptera</taxon>
        <taxon>Hemiptera</taxon>
        <taxon>Heteroptera</taxon>
        <taxon>Panheteroptera</taxon>
        <taxon>Cimicomorpha</taxon>
        <taxon>Reduviidae</taxon>
        <taxon>Harpactorinae</taxon>
        <taxon>Harpactorini</taxon>
        <taxon>Rhynocoris</taxon>
    </lineage>
</organism>
<dbReference type="Pfam" id="PF00168">
    <property type="entry name" value="C2"/>
    <property type="match status" value="2"/>
</dbReference>
<feature type="compositionally biased region" description="Acidic residues" evidence="7">
    <location>
        <begin position="54"/>
        <end position="72"/>
    </location>
</feature>
<feature type="domain" description="MHD2" evidence="10">
    <location>
        <begin position="830"/>
        <end position="935"/>
    </location>
</feature>
<dbReference type="AlphaFoldDB" id="A0AAW1CLI5"/>
<comment type="caution">
    <text evidence="11">The sequence shown here is derived from an EMBL/GenBank/DDBJ whole genome shotgun (WGS) entry which is preliminary data.</text>
</comment>
<protein>
    <submittedName>
        <fullName evidence="11">Uncharacterized protein</fullName>
    </submittedName>
</protein>
<dbReference type="InterPro" id="IPR035892">
    <property type="entry name" value="C2_domain_sf"/>
</dbReference>
<dbReference type="PRINTS" id="PR00360">
    <property type="entry name" value="C2DOMAIN"/>
</dbReference>
<comment type="subcellular location">
    <subcellularLocation>
        <location evidence="1">Cytoplasm</location>
    </subcellularLocation>
    <subcellularLocation>
        <location evidence="2">Late endosome</location>
    </subcellularLocation>
</comment>
<evidence type="ECO:0000259" key="8">
    <source>
        <dbReference type="PROSITE" id="PS50004"/>
    </source>
</evidence>
<keyword evidence="12" id="KW-1185">Reference proteome</keyword>
<proteinExistence type="inferred from homology"/>
<feature type="domain" description="C2" evidence="8">
    <location>
        <begin position="126"/>
        <end position="249"/>
    </location>
</feature>
<dbReference type="EMBL" id="JAPXFL010000015">
    <property type="protein sequence ID" value="KAK9497100.1"/>
    <property type="molecule type" value="Genomic_DNA"/>
</dbReference>
<dbReference type="PROSITE" id="PS51259">
    <property type="entry name" value="MHD2"/>
    <property type="match status" value="1"/>
</dbReference>
<evidence type="ECO:0000256" key="1">
    <source>
        <dbReference type="ARBA" id="ARBA00004496"/>
    </source>
</evidence>
<evidence type="ECO:0000256" key="7">
    <source>
        <dbReference type="SAM" id="MobiDB-lite"/>
    </source>
</evidence>
<gene>
    <name evidence="11" type="ORF">O3M35_004477</name>
</gene>
<dbReference type="InterPro" id="IPR014772">
    <property type="entry name" value="Munc13_dom-2"/>
</dbReference>
<evidence type="ECO:0000259" key="9">
    <source>
        <dbReference type="PROSITE" id="PS51258"/>
    </source>
</evidence>
<evidence type="ECO:0000256" key="3">
    <source>
        <dbReference type="ARBA" id="ARBA00005823"/>
    </source>
</evidence>
<comment type="similarity">
    <text evidence="3">Belongs to the unc-13 family.</text>
</comment>
<dbReference type="SUPFAM" id="SSF49562">
    <property type="entry name" value="C2 domain (Calcium/lipid-binding domain, CaLB)"/>
    <property type="match status" value="2"/>
</dbReference>
<dbReference type="GO" id="GO:0006887">
    <property type="term" value="P:exocytosis"/>
    <property type="evidence" value="ECO:0007669"/>
    <property type="project" value="UniProtKB-KW"/>
</dbReference>
<dbReference type="SMART" id="SM00239">
    <property type="entry name" value="C2"/>
    <property type="match status" value="2"/>
</dbReference>
<reference evidence="11 12" key="1">
    <citation type="submission" date="2022-12" db="EMBL/GenBank/DDBJ databases">
        <title>Chromosome-level genome assembly of true bugs.</title>
        <authorList>
            <person name="Ma L."/>
            <person name="Li H."/>
        </authorList>
    </citation>
    <scope>NUCLEOTIDE SEQUENCE [LARGE SCALE GENOMIC DNA]</scope>
    <source>
        <strain evidence="11">Lab_2022b</strain>
    </source>
</reference>
<dbReference type="PROSITE" id="PS51258">
    <property type="entry name" value="MHD1"/>
    <property type="match status" value="1"/>
</dbReference>
<evidence type="ECO:0000256" key="5">
    <source>
        <dbReference type="ARBA" id="ARBA00022490"/>
    </source>
</evidence>
<dbReference type="PANTHER" id="PTHR45999">
    <property type="entry name" value="UNC-13-4A, ISOFORM B"/>
    <property type="match status" value="1"/>
</dbReference>
<evidence type="ECO:0000313" key="11">
    <source>
        <dbReference type="EMBL" id="KAK9497100.1"/>
    </source>
</evidence>
<feature type="domain" description="MHD1" evidence="9">
    <location>
        <begin position="594"/>
        <end position="715"/>
    </location>
</feature>
<dbReference type="Gene3D" id="1.10.357.50">
    <property type="match status" value="1"/>
</dbReference>
<dbReference type="PANTHER" id="PTHR45999:SF2">
    <property type="entry name" value="PROTEIN UNC-13 HOMOLOG 4B"/>
    <property type="match status" value="1"/>
</dbReference>
<keyword evidence="5" id="KW-0963">Cytoplasm</keyword>
<evidence type="ECO:0000256" key="4">
    <source>
        <dbReference type="ARBA" id="ARBA00022483"/>
    </source>
</evidence>
<dbReference type="Gene3D" id="2.60.40.150">
    <property type="entry name" value="C2 domain"/>
    <property type="match status" value="2"/>
</dbReference>
<feature type="region of interest" description="Disordered" evidence="7">
    <location>
        <begin position="1"/>
        <end position="24"/>
    </location>
</feature>
<accession>A0AAW1CLI5</accession>
<sequence>MEEESIWRKYSEASKHQNSFKNEDRNLRLQELDNGFFERFGTLLQDQTTNNVEDNTEDTETEENETEDIPEEDTEEIINNTIGLNIDELYSEVLYEILHIVGSDADNENKEELFQYLKDVFKVDDEKHTEFLKSAKDKEAPNILLNVEIIQGKDLAPKDANGLSDPFCTLYLGNNSTHRYNTSVKSETLSPIWEEHFSLPAENTAEDSLILEVWDFDPAETVREKITKISEVKGVRGLRKLMKEIAVTASTGKHDNEIIGTVKIPLKSVPASGHVKWYNLEKKSRNRGAIKVKLAFSSEKNNQVAAQEHRHLLRLILLQEIEQNKLDTATWDGKFKGAADIILRQHATQCGLRLADERMTQWVEFTNLHINNPINFNLFKDIIIDIKEPLLNGLYSEDEIRLFWNGLKKLLPSIFLKIRKLRKYTNDKTILNELDSMLKVISTVSSIDSDGIELFPKTSFGWLQTTEQSNDIVFNLKLAIKQSALEWFEQILENNKSNDISNDSKLKYAVKILQLIRGDLQKAIELFDKIFFTTNKIQYAMELYKIYDSKICELTKPLVTEICAALKPIKFKGNIPDIDNINSDDNLTVGTSLFELYLSLQRLLVLGEGMFPTDIESFQISKYHNWFHLGVAHWLDIAMYKAMQRIEKAVKLDELVPIDSSVKYSSSAVDTLSIFYQIKVFWKQLAWPDIEGAFTFVAKIMDDICRCSVYYADQMGQKVATLGESNSAYGQKFHVTNEWCLAINNIDYVRQSIEPFVTELGFDDIVTKLSIHNNEAAANHCKQTLNLVIDNAVDTVKNKIIDLLDTVAIKMAPVARRFLLEGAEIIDQGNNHVERLMQYLDDNLITLNSQLNNENFDRILSILWDKIYEILKEVVADSLEKRRPPNFFKNLANTLNILVGFFKQTENLENNNSYKEIKHVLELHGMGTEQLIHHYYLERLDEQNSIQCPTYGMITVRMQFVHYMLRIEILSARNLMPHDSNGSCDPFVKIHLLPEEKFANVNRPKTKIQKKNLFPLFDETFTLQLTKEQYEFKNALLHLIVKDEDFLGMSSQFVAEAFVLLSEIPRTSLETSLHEMAQVHLKLTKPTNHDTNIIKVLEHRQGEKLAKDFIKKLKVKMTVNTHSQKAELNGN</sequence>
<evidence type="ECO:0000259" key="10">
    <source>
        <dbReference type="PROSITE" id="PS51259"/>
    </source>
</evidence>
<dbReference type="GO" id="GO:0005770">
    <property type="term" value="C:late endosome"/>
    <property type="evidence" value="ECO:0007669"/>
    <property type="project" value="UniProtKB-SubCell"/>
</dbReference>
<feature type="domain" description="C2" evidence="8">
    <location>
        <begin position="945"/>
        <end position="1074"/>
    </location>
</feature>
<evidence type="ECO:0000256" key="6">
    <source>
        <dbReference type="ARBA" id="ARBA00022753"/>
    </source>
</evidence>
<keyword evidence="4" id="KW-0268">Exocytosis</keyword>
<dbReference type="InterPro" id="IPR014770">
    <property type="entry name" value="Munc13_1"/>
</dbReference>
<dbReference type="GO" id="GO:0099503">
    <property type="term" value="C:secretory vesicle"/>
    <property type="evidence" value="ECO:0007669"/>
    <property type="project" value="TreeGrafter"/>
</dbReference>
<evidence type="ECO:0000313" key="12">
    <source>
        <dbReference type="Proteomes" id="UP001461498"/>
    </source>
</evidence>
<dbReference type="InterPro" id="IPR000008">
    <property type="entry name" value="C2_dom"/>
</dbReference>
<name>A0AAW1CLI5_9HEMI</name>
<dbReference type="Proteomes" id="UP001461498">
    <property type="component" value="Unassembled WGS sequence"/>
</dbReference>
<feature type="region of interest" description="Disordered" evidence="7">
    <location>
        <begin position="43"/>
        <end position="72"/>
    </location>
</feature>
<dbReference type="InterPro" id="IPR052095">
    <property type="entry name" value="UNC-13_domain"/>
</dbReference>
<keyword evidence="6" id="KW-0967">Endosome</keyword>
<evidence type="ECO:0000256" key="2">
    <source>
        <dbReference type="ARBA" id="ARBA00004603"/>
    </source>
</evidence>
<dbReference type="PROSITE" id="PS50004">
    <property type="entry name" value="C2"/>
    <property type="match status" value="2"/>
</dbReference>
<dbReference type="CDD" id="cd04009">
    <property type="entry name" value="C2B_Munc13-like"/>
    <property type="match status" value="1"/>
</dbReference>